<dbReference type="AlphaFoldDB" id="A0A6J3LXW4"/>
<dbReference type="GeneID" id="54363193"/>
<dbReference type="OrthoDB" id="16464at2759"/>
<keyword evidence="1" id="KW-1185">Reference proteome</keyword>
<organism evidence="2">
    <name type="scientific">Dissoconium aciculare CBS 342.82</name>
    <dbReference type="NCBI Taxonomy" id="1314786"/>
    <lineage>
        <taxon>Eukaryota</taxon>
        <taxon>Fungi</taxon>
        <taxon>Dikarya</taxon>
        <taxon>Ascomycota</taxon>
        <taxon>Pezizomycotina</taxon>
        <taxon>Dothideomycetes</taxon>
        <taxon>Dothideomycetidae</taxon>
        <taxon>Mycosphaerellales</taxon>
        <taxon>Dissoconiaceae</taxon>
        <taxon>Dissoconium</taxon>
    </lineage>
</organism>
<gene>
    <name evidence="2" type="ORF">K489DRAFT_382533</name>
</gene>
<accession>A0A6J3LXW4</accession>
<reference evidence="2" key="2">
    <citation type="submission" date="2020-04" db="EMBL/GenBank/DDBJ databases">
        <authorList>
            <consortium name="NCBI Genome Project"/>
        </authorList>
    </citation>
    <scope>NUCLEOTIDE SEQUENCE</scope>
    <source>
        <strain evidence="2">CBS 342.82</strain>
    </source>
</reference>
<evidence type="ECO:0000313" key="1">
    <source>
        <dbReference type="Proteomes" id="UP000504637"/>
    </source>
</evidence>
<reference evidence="2" key="1">
    <citation type="submission" date="2020-01" db="EMBL/GenBank/DDBJ databases">
        <authorList>
            <consortium name="DOE Joint Genome Institute"/>
            <person name="Haridas S."/>
            <person name="Albert R."/>
            <person name="Binder M."/>
            <person name="Bloem J."/>
            <person name="Labutti K."/>
            <person name="Salamov A."/>
            <person name="Andreopoulos B."/>
            <person name="Baker S.E."/>
            <person name="Barry K."/>
            <person name="Bills G."/>
            <person name="Bluhm B.H."/>
            <person name="Cannon C."/>
            <person name="Castanera R."/>
            <person name="Culley D.E."/>
            <person name="Daum C."/>
            <person name="Ezra D."/>
            <person name="Gonzalez J.B."/>
            <person name="Henrissat B."/>
            <person name="Kuo A."/>
            <person name="Liang C."/>
            <person name="Lipzen A."/>
            <person name="Lutzoni F."/>
            <person name="Magnuson J."/>
            <person name="Mondo S."/>
            <person name="Nolan M."/>
            <person name="Ohm R."/>
            <person name="Pangilinan J."/>
            <person name="Park H.-J."/>
            <person name="Ramirez L."/>
            <person name="Alfaro M."/>
            <person name="Sun H."/>
            <person name="Tritt A."/>
            <person name="Yoshinaga Y."/>
            <person name="Zwiers L.-H."/>
            <person name="Turgeon B.G."/>
            <person name="Goodwin S.B."/>
            <person name="Spatafora J.W."/>
            <person name="Crous P.W."/>
            <person name="Grigoriev I.V."/>
        </authorList>
    </citation>
    <scope>NUCLEOTIDE SEQUENCE</scope>
    <source>
        <strain evidence="2">CBS 342.82</strain>
    </source>
</reference>
<dbReference type="RefSeq" id="XP_033457636.1">
    <property type="nucleotide sequence ID" value="XM_033605393.1"/>
</dbReference>
<protein>
    <submittedName>
        <fullName evidence="2">Uncharacterized protein</fullName>
    </submittedName>
</protein>
<name>A0A6J3LXW4_9PEZI</name>
<evidence type="ECO:0000313" key="2">
    <source>
        <dbReference type="RefSeq" id="XP_033457636.1"/>
    </source>
</evidence>
<dbReference type="Proteomes" id="UP000504637">
    <property type="component" value="Unplaced"/>
</dbReference>
<proteinExistence type="predicted"/>
<sequence>MKKTLKVPQRRCVVDGTKLKNKLVAYDYGVKDLREALEKVIQILTATYVEEFAGALATFTVQAACLSGRSCVVFQMRRVKPIVGLDEYFRFFSICSGCACTIDFVHEK</sequence>
<reference evidence="2" key="3">
    <citation type="submission" date="2025-08" db="UniProtKB">
        <authorList>
            <consortium name="RefSeq"/>
        </authorList>
    </citation>
    <scope>IDENTIFICATION</scope>
    <source>
        <strain evidence="2">CBS 342.82</strain>
    </source>
</reference>